<evidence type="ECO:0000256" key="6">
    <source>
        <dbReference type="SAM" id="Phobius"/>
    </source>
</evidence>
<keyword evidence="4 6" id="KW-1133">Transmembrane helix</keyword>
<feature type="transmembrane region" description="Helical" evidence="6">
    <location>
        <begin position="262"/>
        <end position="282"/>
    </location>
</feature>
<dbReference type="Proteomes" id="UP000265040">
    <property type="component" value="Chromosome 10"/>
</dbReference>
<dbReference type="InterPro" id="IPR037185">
    <property type="entry name" value="EmrE-like"/>
</dbReference>
<evidence type="ECO:0000256" key="5">
    <source>
        <dbReference type="ARBA" id="ARBA00023136"/>
    </source>
</evidence>
<dbReference type="OrthoDB" id="6428174at2759"/>
<dbReference type="Pfam" id="PF05653">
    <property type="entry name" value="Mg_trans_NIPA"/>
    <property type="match status" value="1"/>
</dbReference>
<comment type="subcellular location">
    <subcellularLocation>
        <location evidence="1">Membrane</location>
        <topology evidence="1">Multi-pass membrane protein</topology>
    </subcellularLocation>
</comment>
<sequence length="416" mass="45396">MRDVQLNNETCRNGSVRLWCDSQSVVCLLTGDPTLLCTHLNTSTQTDVQTSRTYKLWLGLTLALLSAFLIGGSVILKKKALLRLARNGHTRAGDGGHGYLKDWLWWGGLLTMGAGEACNFVAYMFAPATLVTPLGALSVLISAVLSSYLLGEVLNLLGKLGCFLCVLGSILLVIHAPEEQEVTSLKDMTNKLLEPGFLVYASAVLLLCAVLVMYACPRFGRSNILVYIGICSLLGAFTVSSVKGLAIAINTAFRDVSVFADPLTWILLITLVVSIVIQVNYLNKSLDTFNTLMVYPIYYVLFTSVVLSTCIILFQEWRNMAAVDVVTILGAFLVIVVGVAMLHLFKEMQVTLKELTNELSKPVEKEGLAEQIAANGQVGGEGSRNKKEDKYGLMDNMVIESLPPMREEGPRVFIIS</sequence>
<gene>
    <name evidence="7" type="primary">NIPAL4</name>
</gene>
<keyword evidence="5 6" id="KW-0472">Membrane</keyword>
<evidence type="ECO:0000313" key="8">
    <source>
        <dbReference type="Proteomes" id="UP000265040"/>
    </source>
</evidence>
<keyword evidence="3 6" id="KW-0812">Transmembrane</keyword>
<dbReference type="PANTHER" id="PTHR12570:SF7">
    <property type="entry name" value="MAGNESIUM TRANSPORTER NIPA4"/>
    <property type="match status" value="1"/>
</dbReference>
<feature type="transmembrane region" description="Helical" evidence="6">
    <location>
        <begin position="56"/>
        <end position="76"/>
    </location>
</feature>
<dbReference type="GO" id="GO:0015095">
    <property type="term" value="F:magnesium ion transmembrane transporter activity"/>
    <property type="evidence" value="ECO:0007669"/>
    <property type="project" value="InterPro"/>
</dbReference>
<dbReference type="GO" id="GO:0016020">
    <property type="term" value="C:membrane"/>
    <property type="evidence" value="ECO:0007669"/>
    <property type="project" value="UniProtKB-SubCell"/>
</dbReference>
<feature type="transmembrane region" description="Helical" evidence="6">
    <location>
        <begin position="224"/>
        <end position="242"/>
    </location>
</feature>
<dbReference type="FunCoup" id="A0A7N6BYR3">
    <property type="interactions" value="655"/>
</dbReference>
<organism evidence="7 8">
    <name type="scientific">Anabas testudineus</name>
    <name type="common">Climbing perch</name>
    <name type="synonym">Anthias testudineus</name>
    <dbReference type="NCBI Taxonomy" id="64144"/>
    <lineage>
        <taxon>Eukaryota</taxon>
        <taxon>Metazoa</taxon>
        <taxon>Chordata</taxon>
        <taxon>Craniata</taxon>
        <taxon>Vertebrata</taxon>
        <taxon>Euteleostomi</taxon>
        <taxon>Actinopterygii</taxon>
        <taxon>Neopterygii</taxon>
        <taxon>Teleostei</taxon>
        <taxon>Neoteleostei</taxon>
        <taxon>Acanthomorphata</taxon>
        <taxon>Anabantaria</taxon>
        <taxon>Anabantiformes</taxon>
        <taxon>Anabantoidei</taxon>
        <taxon>Anabantidae</taxon>
        <taxon>Anabas</taxon>
    </lineage>
</organism>
<reference evidence="7" key="3">
    <citation type="submission" date="2025-09" db="UniProtKB">
        <authorList>
            <consortium name="Ensembl"/>
        </authorList>
    </citation>
    <scope>IDENTIFICATION</scope>
</reference>
<evidence type="ECO:0008006" key="9">
    <source>
        <dbReference type="Google" id="ProtNLM"/>
    </source>
</evidence>
<feature type="transmembrane region" description="Helical" evidence="6">
    <location>
        <begin position="157"/>
        <end position="177"/>
    </location>
</feature>
<dbReference type="AlphaFoldDB" id="A0A7N6BYR3"/>
<dbReference type="PANTHER" id="PTHR12570">
    <property type="match status" value="1"/>
</dbReference>
<feature type="transmembrane region" description="Helical" evidence="6">
    <location>
        <begin position="131"/>
        <end position="150"/>
    </location>
</feature>
<dbReference type="InParanoid" id="A0A7N6BYR3"/>
<evidence type="ECO:0000313" key="7">
    <source>
        <dbReference type="Ensembl" id="ENSATEP00000069607.1"/>
    </source>
</evidence>
<feature type="transmembrane region" description="Helical" evidence="6">
    <location>
        <begin position="197"/>
        <end position="217"/>
    </location>
</feature>
<dbReference type="GeneTree" id="ENSGT00940000159087"/>
<dbReference type="OMA" id="MGAGEVC"/>
<protein>
    <recommendedName>
        <fullName evidence="9">NIPA like domain containing 4</fullName>
    </recommendedName>
</protein>
<dbReference type="GeneID" id="113160313"/>
<evidence type="ECO:0000256" key="4">
    <source>
        <dbReference type="ARBA" id="ARBA00022989"/>
    </source>
</evidence>
<dbReference type="InterPro" id="IPR008521">
    <property type="entry name" value="Mg_trans_NIPA"/>
</dbReference>
<dbReference type="RefSeq" id="XP_026213307.1">
    <property type="nucleotide sequence ID" value="XM_026357522.1"/>
</dbReference>
<evidence type="ECO:0000256" key="2">
    <source>
        <dbReference type="ARBA" id="ARBA00007230"/>
    </source>
</evidence>
<dbReference type="SUPFAM" id="SSF103481">
    <property type="entry name" value="Multidrug resistance efflux transporter EmrE"/>
    <property type="match status" value="1"/>
</dbReference>
<accession>A0A7N6BYR3</accession>
<reference evidence="7" key="2">
    <citation type="submission" date="2025-08" db="UniProtKB">
        <authorList>
            <consortium name="Ensembl"/>
        </authorList>
    </citation>
    <scope>IDENTIFICATION</scope>
</reference>
<evidence type="ECO:0000256" key="1">
    <source>
        <dbReference type="ARBA" id="ARBA00004141"/>
    </source>
</evidence>
<proteinExistence type="inferred from homology"/>
<feature type="transmembrane region" description="Helical" evidence="6">
    <location>
        <begin position="320"/>
        <end position="345"/>
    </location>
</feature>
<name>A0A7N6BYR3_ANATE</name>
<comment type="similarity">
    <text evidence="2">Belongs to the NIPA family.</text>
</comment>
<evidence type="ECO:0000256" key="3">
    <source>
        <dbReference type="ARBA" id="ARBA00022692"/>
    </source>
</evidence>
<feature type="transmembrane region" description="Helical" evidence="6">
    <location>
        <begin position="294"/>
        <end position="314"/>
    </location>
</feature>
<reference evidence="7" key="1">
    <citation type="submission" date="2021-04" db="EMBL/GenBank/DDBJ databases">
        <authorList>
            <consortium name="Wellcome Sanger Institute Data Sharing"/>
        </authorList>
    </citation>
    <scope>NUCLEOTIDE SEQUENCE [LARGE SCALE GENOMIC DNA]</scope>
</reference>
<dbReference type="Gene3D" id="1.10.3730.20">
    <property type="match status" value="1"/>
</dbReference>
<keyword evidence="8" id="KW-1185">Reference proteome</keyword>
<dbReference type="Ensembl" id="ENSATET00000071920.2">
    <property type="protein sequence ID" value="ENSATEP00000069607.1"/>
    <property type="gene ID" value="ENSATEG00000013149.3"/>
</dbReference>